<proteinExistence type="predicted"/>
<organism evidence="2 3">
    <name type="scientific">Aerococcus tenax</name>
    <dbReference type="NCBI Taxonomy" id="3078812"/>
    <lineage>
        <taxon>Bacteria</taxon>
        <taxon>Bacillati</taxon>
        <taxon>Bacillota</taxon>
        <taxon>Bacilli</taxon>
        <taxon>Lactobacillales</taxon>
        <taxon>Aerococcaceae</taxon>
        <taxon>Aerococcus</taxon>
    </lineage>
</organism>
<dbReference type="OrthoDB" id="3171511at2"/>
<dbReference type="PANTHER" id="PTHR40086">
    <property type="entry name" value="PHOSPHOTRANSFERASE YTMP-RELATED"/>
    <property type="match status" value="1"/>
</dbReference>
<reference evidence="3" key="1">
    <citation type="submission" date="2019-09" db="EMBL/GenBank/DDBJ databases">
        <title>Draft genome sequence assemblies of isolates from the urinary tract.</title>
        <authorList>
            <person name="Mores C.R."/>
            <person name="Putonti C."/>
            <person name="Wolfe A.J."/>
        </authorList>
    </citation>
    <scope>NUCLEOTIDE SEQUENCE [LARGE SCALE GENOMIC DNA]</scope>
    <source>
        <strain evidence="3">UMB8614</strain>
    </source>
</reference>
<dbReference type="SUPFAM" id="SSF56112">
    <property type="entry name" value="Protein kinase-like (PK-like)"/>
    <property type="match status" value="1"/>
</dbReference>
<dbReference type="Pfam" id="PF01636">
    <property type="entry name" value="APH"/>
    <property type="match status" value="1"/>
</dbReference>
<gene>
    <name evidence="2" type="ORF">F6I34_04440</name>
</gene>
<comment type="caution">
    <text evidence="2">The sequence shown here is derived from an EMBL/GenBank/DDBJ whole genome shotgun (WGS) entry which is preliminary data.</text>
</comment>
<evidence type="ECO:0000313" key="3">
    <source>
        <dbReference type="Proteomes" id="UP000326476"/>
    </source>
</evidence>
<dbReference type="RefSeq" id="WP_060778583.1">
    <property type="nucleotide sequence ID" value="NZ_QMGY01000002.1"/>
</dbReference>
<name>A0A120I9V8_9LACT</name>
<dbReference type="EMBL" id="VYVN01000008">
    <property type="protein sequence ID" value="KAA9240626.1"/>
    <property type="molecule type" value="Genomic_DNA"/>
</dbReference>
<dbReference type="Gene3D" id="3.90.1200.10">
    <property type="match status" value="1"/>
</dbReference>
<evidence type="ECO:0000313" key="2">
    <source>
        <dbReference type="EMBL" id="KAA9240626.1"/>
    </source>
</evidence>
<dbReference type="AlphaFoldDB" id="A0A120I9V8"/>
<feature type="domain" description="Aminoglycoside phosphotransferase" evidence="1">
    <location>
        <begin position="40"/>
        <end position="211"/>
    </location>
</feature>
<dbReference type="KEGG" id="aun:AWM73_06310"/>
<keyword evidence="3" id="KW-1185">Reference proteome</keyword>
<dbReference type="InterPro" id="IPR052077">
    <property type="entry name" value="CcrZ_PhaseVar_Mediator"/>
</dbReference>
<dbReference type="Proteomes" id="UP000326476">
    <property type="component" value="Unassembled WGS sequence"/>
</dbReference>
<sequence>MEFQFDKEWTLHPIGGDTGQAFMGTHNQERIFLKRNSSPFLAALSMEGITPRLIWTKRTASGDVYSAQEWLYGHTLSAQEIQQGIVTKLMSRYHHSDNLYNMLVKIGGKTYKPEDFLHEFENNLSEDLDSLTYINSVKDYLYDTLSFVQNARRTVCHSDLNRRNFILSEDHRLYLVDWEKVCIADPIFDITQLLVQYIPLEDWDHWFDLYNLHVSEETYLRIEWYSLMNLLFLIKADYQKKRIYHINESILLLRHIYENRYFKSSNQEKTITSWSID</sequence>
<dbReference type="GeneID" id="35767863"/>
<dbReference type="PANTHER" id="PTHR40086:SF1">
    <property type="entry name" value="CELL CYCLE REGULATOR CCRZ"/>
    <property type="match status" value="1"/>
</dbReference>
<dbReference type="InterPro" id="IPR011009">
    <property type="entry name" value="Kinase-like_dom_sf"/>
</dbReference>
<protein>
    <submittedName>
        <fullName evidence="2">Phosphotransferase family protein</fullName>
    </submittedName>
</protein>
<evidence type="ECO:0000259" key="1">
    <source>
        <dbReference type="Pfam" id="PF01636"/>
    </source>
</evidence>
<dbReference type="InterPro" id="IPR002575">
    <property type="entry name" value="Aminoglycoside_PTrfase"/>
</dbReference>
<accession>A0A120I9V8</accession>